<evidence type="ECO:0000313" key="2">
    <source>
        <dbReference type="Proteomes" id="UP000799755"/>
    </source>
</evidence>
<dbReference type="EMBL" id="MU003516">
    <property type="protein sequence ID" value="KAF2468381.1"/>
    <property type="molecule type" value="Genomic_DNA"/>
</dbReference>
<comment type="caution">
    <text evidence="1">The sequence shown here is derived from an EMBL/GenBank/DDBJ whole genome shotgun (WGS) entry which is preliminary data.</text>
</comment>
<sequence length="448" mass="49800">MPTPSSTPALAFTSDPTPNKQASYALPHPVLPSFQSPTLHPSTAISQTEPPQVPQSPSRSPLSPASTVLLTSSPPHGIKQGSYFPQKFRSVVPSEPDDVKISAPVDFPLKNESRRRSPPPQYSSQLASDLDTCRLTSAVGSLVLNDLPGNAPIPTVGHCLAHLQVLECFYNLREHISKTDGIFGFSNSLAQPMSQWDDANEVREIDLVQEKRWAVYVTRAVDRFEAWWTRCAPATRGGQPSRKLMQIDLDSSGGKWFEASFGHRFQMPFSAERLPPLDVLMVWHAYMLNPRSFAEDCLRLGKMDFWALGFPWEAINSAIDPSTLEYRPSVVAVQAFEGMTRRKWDSLVEPDTKKLNCAKCRAILDVPWTSKREVPIGGMKYELKDVLSSGEGFAESNFNFKCIGCNNIINHKYLELVKFKTDVESLASNNTPLPGTILSLKGIHDYHG</sequence>
<evidence type="ECO:0000313" key="1">
    <source>
        <dbReference type="EMBL" id="KAF2468381.1"/>
    </source>
</evidence>
<proteinExistence type="predicted"/>
<reference evidence="1" key="1">
    <citation type="journal article" date="2020" name="Stud. Mycol.">
        <title>101 Dothideomycetes genomes: a test case for predicting lifestyles and emergence of pathogens.</title>
        <authorList>
            <person name="Haridas S."/>
            <person name="Albert R."/>
            <person name="Binder M."/>
            <person name="Bloem J."/>
            <person name="Labutti K."/>
            <person name="Salamov A."/>
            <person name="Andreopoulos B."/>
            <person name="Baker S."/>
            <person name="Barry K."/>
            <person name="Bills G."/>
            <person name="Bluhm B."/>
            <person name="Cannon C."/>
            <person name="Castanera R."/>
            <person name="Culley D."/>
            <person name="Daum C."/>
            <person name="Ezra D."/>
            <person name="Gonzalez J."/>
            <person name="Henrissat B."/>
            <person name="Kuo A."/>
            <person name="Liang C."/>
            <person name="Lipzen A."/>
            <person name="Lutzoni F."/>
            <person name="Magnuson J."/>
            <person name="Mondo S."/>
            <person name="Nolan M."/>
            <person name="Ohm R."/>
            <person name="Pangilinan J."/>
            <person name="Park H.-J."/>
            <person name="Ramirez L."/>
            <person name="Alfaro M."/>
            <person name="Sun H."/>
            <person name="Tritt A."/>
            <person name="Yoshinaga Y."/>
            <person name="Zwiers L.-H."/>
            <person name="Turgeon B."/>
            <person name="Goodwin S."/>
            <person name="Spatafora J."/>
            <person name="Crous P."/>
            <person name="Grigoriev I."/>
        </authorList>
    </citation>
    <scope>NUCLEOTIDE SEQUENCE</scope>
    <source>
        <strain evidence="1">ATCC 200398</strain>
    </source>
</reference>
<organism evidence="1 2">
    <name type="scientific">Lindgomyces ingoldianus</name>
    <dbReference type="NCBI Taxonomy" id="673940"/>
    <lineage>
        <taxon>Eukaryota</taxon>
        <taxon>Fungi</taxon>
        <taxon>Dikarya</taxon>
        <taxon>Ascomycota</taxon>
        <taxon>Pezizomycotina</taxon>
        <taxon>Dothideomycetes</taxon>
        <taxon>Pleosporomycetidae</taxon>
        <taxon>Pleosporales</taxon>
        <taxon>Lindgomycetaceae</taxon>
        <taxon>Lindgomyces</taxon>
    </lineage>
</organism>
<dbReference type="Proteomes" id="UP000799755">
    <property type="component" value="Unassembled WGS sequence"/>
</dbReference>
<gene>
    <name evidence="1" type="ORF">BDR25DRAFT_394851</name>
</gene>
<protein>
    <submittedName>
        <fullName evidence="1">Uncharacterized protein</fullName>
    </submittedName>
</protein>
<name>A0ACB6QQE1_9PLEO</name>
<accession>A0ACB6QQE1</accession>
<keyword evidence="2" id="KW-1185">Reference proteome</keyword>